<dbReference type="RefSeq" id="WP_128466042.1">
    <property type="nucleotide sequence ID" value="NZ_CP035108.1"/>
</dbReference>
<proteinExistence type="predicted"/>
<dbReference type="KEGG" id="gtl:EP073_04850"/>
<evidence type="ECO:0000313" key="2">
    <source>
        <dbReference type="Proteomes" id="UP000287502"/>
    </source>
</evidence>
<protein>
    <submittedName>
        <fullName evidence="1">Uncharacterized protein</fullName>
    </submittedName>
</protein>
<keyword evidence="2" id="KW-1185">Reference proteome</keyword>
<dbReference type="Proteomes" id="UP000287502">
    <property type="component" value="Chromosome"/>
</dbReference>
<reference evidence="1 2" key="1">
    <citation type="submission" date="2019-01" db="EMBL/GenBank/DDBJ databases">
        <title>Geovibrio thiophilus DSM 11263, complete genome.</title>
        <authorList>
            <person name="Spring S."/>
            <person name="Bunk B."/>
            <person name="Sproer C."/>
        </authorList>
    </citation>
    <scope>NUCLEOTIDE SEQUENCE [LARGE SCALE GENOMIC DNA]</scope>
    <source>
        <strain evidence="1 2">DSM 11263</strain>
    </source>
</reference>
<dbReference type="OrthoDB" id="9914294at2"/>
<organism evidence="1 2">
    <name type="scientific">Geovibrio thiophilus</name>
    <dbReference type="NCBI Taxonomy" id="139438"/>
    <lineage>
        <taxon>Bacteria</taxon>
        <taxon>Pseudomonadati</taxon>
        <taxon>Deferribacterota</taxon>
        <taxon>Deferribacteres</taxon>
        <taxon>Deferribacterales</taxon>
        <taxon>Geovibrionaceae</taxon>
        <taxon>Geovibrio</taxon>
    </lineage>
</organism>
<dbReference type="AlphaFoldDB" id="A0A3R5Y6D5"/>
<evidence type="ECO:0000313" key="1">
    <source>
        <dbReference type="EMBL" id="QAR32755.1"/>
    </source>
</evidence>
<gene>
    <name evidence="1" type="ORF">EP073_04850</name>
</gene>
<sequence length="125" mass="14320">MKNVTFRISFQDFAVLKDFADSRNMTVSEAMRELIRSIGKQKAFEARLIEFMKKIESELGAGNGDNDAVRRLTDEMVNINKGLSILLNRHGRNEWEDMNKLKKALYLLAGSNPHTAKEIKSIFEN</sequence>
<name>A0A3R5Y6D5_9BACT</name>
<accession>A0A3R5Y6D5</accession>
<dbReference type="EMBL" id="CP035108">
    <property type="protein sequence ID" value="QAR32755.1"/>
    <property type="molecule type" value="Genomic_DNA"/>
</dbReference>